<comment type="caution">
    <text evidence="16">The sequence shown here is derived from an EMBL/GenBank/DDBJ whole genome shotgun (WGS) entry which is preliminary data.</text>
</comment>
<evidence type="ECO:0000256" key="10">
    <source>
        <dbReference type="ARBA" id="ARBA00023146"/>
    </source>
</evidence>
<evidence type="ECO:0000256" key="3">
    <source>
        <dbReference type="ARBA" id="ARBA00022598"/>
    </source>
</evidence>
<dbReference type="InterPro" id="IPR050058">
    <property type="entry name" value="Ala-tRNA_ligase"/>
</dbReference>
<gene>
    <name evidence="13" type="primary">alaS</name>
    <name evidence="16" type="ORF">BJ984_002643</name>
</gene>
<keyword evidence="7 13" id="KW-0067">ATP-binding</keyword>
<dbReference type="Pfam" id="PF07973">
    <property type="entry name" value="tRNA_SAD"/>
    <property type="match status" value="1"/>
</dbReference>
<feature type="coiled-coil region" evidence="14">
    <location>
        <begin position="739"/>
        <end position="766"/>
    </location>
</feature>
<evidence type="ECO:0000256" key="1">
    <source>
        <dbReference type="ARBA" id="ARBA00008226"/>
    </source>
</evidence>
<reference evidence="16 17" key="1">
    <citation type="submission" date="2020-07" db="EMBL/GenBank/DDBJ databases">
        <title>Sequencing the genomes of 1000 actinobacteria strains.</title>
        <authorList>
            <person name="Klenk H.-P."/>
        </authorList>
    </citation>
    <scope>NUCLEOTIDE SEQUENCE [LARGE SCALE GENOMIC DNA]</scope>
    <source>
        <strain evidence="16 17">DSM 26474</strain>
    </source>
</reference>
<keyword evidence="2 13" id="KW-0820">tRNA-binding</keyword>
<dbReference type="RefSeq" id="WP_179548428.1">
    <property type="nucleotide sequence ID" value="NZ_BSEW01000002.1"/>
</dbReference>
<comment type="catalytic activity">
    <reaction evidence="12 13">
        <text>tRNA(Ala) + L-alanine + ATP = L-alanyl-tRNA(Ala) + AMP + diphosphate</text>
        <dbReference type="Rhea" id="RHEA:12540"/>
        <dbReference type="Rhea" id="RHEA-COMP:9657"/>
        <dbReference type="Rhea" id="RHEA-COMP:9923"/>
        <dbReference type="ChEBI" id="CHEBI:30616"/>
        <dbReference type="ChEBI" id="CHEBI:33019"/>
        <dbReference type="ChEBI" id="CHEBI:57972"/>
        <dbReference type="ChEBI" id="CHEBI:78442"/>
        <dbReference type="ChEBI" id="CHEBI:78497"/>
        <dbReference type="ChEBI" id="CHEBI:456215"/>
        <dbReference type="EC" id="6.1.1.7"/>
    </reaction>
</comment>
<keyword evidence="17" id="KW-1185">Reference proteome</keyword>
<dbReference type="GO" id="GO:0005524">
    <property type="term" value="F:ATP binding"/>
    <property type="evidence" value="ECO:0007669"/>
    <property type="project" value="UniProtKB-UniRule"/>
</dbReference>
<comment type="function">
    <text evidence="11 13">Catalyzes the attachment of alanine to tRNA(Ala) in a two-step reaction: alanine is first activated by ATP to form Ala-AMP and then transferred to the acceptor end of tRNA(Ala). Also edits incorrectly charged Ser-tRNA(Ala) and Gly-tRNA(Ala) via its editing domain.</text>
</comment>
<dbReference type="Pfam" id="PF01411">
    <property type="entry name" value="tRNA-synt_2c"/>
    <property type="match status" value="1"/>
</dbReference>
<comment type="cofactor">
    <cofactor evidence="13">
        <name>Zn(2+)</name>
        <dbReference type="ChEBI" id="CHEBI:29105"/>
    </cofactor>
    <text evidence="13">Binds 1 zinc ion per subunit.</text>
</comment>
<dbReference type="Gene3D" id="3.30.930.10">
    <property type="entry name" value="Bira Bifunctional Protein, Domain 2"/>
    <property type="match status" value="1"/>
</dbReference>
<dbReference type="FunFam" id="3.30.54.20:FF:000001">
    <property type="entry name" value="Alanine--tRNA ligase"/>
    <property type="match status" value="1"/>
</dbReference>
<keyword evidence="5 13" id="KW-0547">Nucleotide-binding</keyword>
<feature type="binding site" evidence="13">
    <location>
        <position position="581"/>
    </location>
    <ligand>
        <name>Zn(2+)</name>
        <dbReference type="ChEBI" id="CHEBI:29105"/>
    </ligand>
</feature>
<dbReference type="Pfam" id="PF02272">
    <property type="entry name" value="DHHA1"/>
    <property type="match status" value="1"/>
</dbReference>
<sequence length="895" mass="95203">MLTADIRNRWLDFFGDRGHTVVPSASLVSDDPSLLFTVAGMVPFIPYLSGLVPAPYPRATSVQKCIRTLDIEEVGKTTRHGTFFQMNGNFSFGDYFKEGAIGYAWELLTTPESEGGLGLAERDLWVTVYEDDDEAIDIWKRVAGVPDARIQRFGKEDNYWSTGQPGPAGPCSEIYFDRGPAYGAEGGPAADENRYIEIWNLVFMQYLRGEGTSKTEFEILGELPRKNIDTGMGLERVAFLKQGVEHLYEIDQVRPVLDRAAEISGRRYGADHDDDVRMRVVADHVRSALMLMSDGVTPANDGRGYVLRRLLRRTVRSMRLLGVDTATMPELLTASRDAMKAAYPEVETDFSRISRGAYAEEESFLRTLTGGTTILDTAVAAVKQKAASGTDAAPVLAGDTAFLLHDTYGFPIDLTLEIAEESGLAVDRVAFESLMAEQKQRAKADAKAKKLGITDLTVYSQFRALGETVFRGYDELEAESPVLGLIVDGVSVTSAVAGEQVEVILAETALYAESGGQEADAGTIIGDGFELTVLDVQKPVKGLISHRVEVTSGQVAVGDQARSVVDPSWRRGATQAHSATHLIHAALRQTLGEEAHQAGSYNKAGYMRLDFSWNQPLSAATRTEIEEIANTAIRDDLQVVTRELPLDEARSMGAMALFGEKYGEVVRMVDIGGPWSRELCAGTHVSTSAQIGLINLQGESSIGSANRRVEALVGLEAFREFAAERALVSQLTSSLKAPRDEIATRVADLAANLKAAEKKIAAFEASQLSTRIPALAAAARPAGAVSLVAADLGELRSPDDVRQLASGVREALVAGGSAAAVVALAAAVNGKPVVIVATTDGARAAGVKAGALAKIAAGVLGGGGGGKDDLAQGGGTDVGAVPAALEAIGRAVTAG</sequence>
<evidence type="ECO:0000256" key="9">
    <source>
        <dbReference type="ARBA" id="ARBA00022917"/>
    </source>
</evidence>
<dbReference type="InterPro" id="IPR012947">
    <property type="entry name" value="tRNA_SAD"/>
</dbReference>
<evidence type="ECO:0000259" key="15">
    <source>
        <dbReference type="PROSITE" id="PS50860"/>
    </source>
</evidence>
<dbReference type="InterPro" id="IPR018162">
    <property type="entry name" value="Ala-tRNA-ligase_IIc_anticod-bd"/>
</dbReference>
<dbReference type="AlphaFoldDB" id="A0A852SRU8"/>
<dbReference type="PANTHER" id="PTHR11777:SF9">
    <property type="entry name" value="ALANINE--TRNA LIGASE, CYTOPLASMIC"/>
    <property type="match status" value="1"/>
</dbReference>
<proteinExistence type="inferred from homology"/>
<dbReference type="InterPro" id="IPR018164">
    <property type="entry name" value="Ala-tRNA-synth_IIc_N"/>
</dbReference>
<dbReference type="SUPFAM" id="SSF101353">
    <property type="entry name" value="Putative anticodon-binding domain of alanyl-tRNA synthetase (AlaRS)"/>
    <property type="match status" value="1"/>
</dbReference>
<dbReference type="PROSITE" id="PS50860">
    <property type="entry name" value="AA_TRNA_LIGASE_II_ALA"/>
    <property type="match status" value="1"/>
</dbReference>
<dbReference type="FunFam" id="3.30.930.10:FF:000004">
    <property type="entry name" value="Alanine--tRNA ligase"/>
    <property type="match status" value="1"/>
</dbReference>
<dbReference type="GO" id="GO:0000049">
    <property type="term" value="F:tRNA binding"/>
    <property type="evidence" value="ECO:0007669"/>
    <property type="project" value="UniProtKB-KW"/>
</dbReference>
<keyword evidence="9 13" id="KW-0648">Protein biosynthesis</keyword>
<dbReference type="Gene3D" id="2.40.30.130">
    <property type="match status" value="1"/>
</dbReference>
<evidence type="ECO:0000256" key="11">
    <source>
        <dbReference type="ARBA" id="ARBA00024779"/>
    </source>
</evidence>
<dbReference type="InterPro" id="IPR045864">
    <property type="entry name" value="aa-tRNA-synth_II/BPL/LPL"/>
</dbReference>
<evidence type="ECO:0000256" key="12">
    <source>
        <dbReference type="ARBA" id="ARBA00048300"/>
    </source>
</evidence>
<dbReference type="HAMAP" id="MF_00036_B">
    <property type="entry name" value="Ala_tRNA_synth_B"/>
    <property type="match status" value="1"/>
</dbReference>
<evidence type="ECO:0000313" key="16">
    <source>
        <dbReference type="EMBL" id="NYD71485.1"/>
    </source>
</evidence>
<dbReference type="GO" id="GO:0008270">
    <property type="term" value="F:zinc ion binding"/>
    <property type="evidence" value="ECO:0007669"/>
    <property type="project" value="UniProtKB-UniRule"/>
</dbReference>
<protein>
    <recommendedName>
        <fullName evidence="13">Alanine--tRNA ligase</fullName>
        <ecNumber evidence="13">6.1.1.7</ecNumber>
    </recommendedName>
    <alternativeName>
        <fullName evidence="13">Alanyl-tRNA synthetase</fullName>
        <shortName evidence="13">AlaRS</shortName>
    </alternativeName>
</protein>
<name>A0A852SRU8_9MICO</name>
<evidence type="ECO:0000256" key="2">
    <source>
        <dbReference type="ARBA" id="ARBA00022555"/>
    </source>
</evidence>
<feature type="binding site" evidence="13">
    <location>
        <position position="684"/>
    </location>
    <ligand>
        <name>Zn(2+)</name>
        <dbReference type="ChEBI" id="CHEBI:29105"/>
    </ligand>
</feature>
<accession>A0A852SRU8</accession>
<dbReference type="FunFam" id="3.10.310.40:FF:000001">
    <property type="entry name" value="Alanine--tRNA ligase"/>
    <property type="match status" value="1"/>
</dbReference>
<keyword evidence="6 13" id="KW-0862">Zinc</keyword>
<evidence type="ECO:0000256" key="14">
    <source>
        <dbReference type="SAM" id="Coils"/>
    </source>
</evidence>
<dbReference type="PANTHER" id="PTHR11777">
    <property type="entry name" value="ALANYL-TRNA SYNTHETASE"/>
    <property type="match status" value="1"/>
</dbReference>
<dbReference type="Gene3D" id="3.30.980.10">
    <property type="entry name" value="Threonyl-trna Synthetase, Chain A, domain 2"/>
    <property type="match status" value="1"/>
</dbReference>
<evidence type="ECO:0000256" key="4">
    <source>
        <dbReference type="ARBA" id="ARBA00022723"/>
    </source>
</evidence>
<dbReference type="InterPro" id="IPR018163">
    <property type="entry name" value="Thr/Ala-tRNA-synth_IIc_edit"/>
</dbReference>
<feature type="domain" description="Alanyl-transfer RNA synthetases family profile" evidence="15">
    <location>
        <begin position="1"/>
        <end position="723"/>
    </location>
</feature>
<evidence type="ECO:0000256" key="6">
    <source>
        <dbReference type="ARBA" id="ARBA00022833"/>
    </source>
</evidence>
<keyword evidence="3 13" id="KW-0436">Ligase</keyword>
<evidence type="ECO:0000256" key="8">
    <source>
        <dbReference type="ARBA" id="ARBA00022884"/>
    </source>
</evidence>
<dbReference type="SUPFAM" id="SSF55681">
    <property type="entry name" value="Class II aaRS and biotin synthetases"/>
    <property type="match status" value="1"/>
</dbReference>
<dbReference type="GO" id="GO:0006419">
    <property type="term" value="P:alanyl-tRNA aminoacylation"/>
    <property type="evidence" value="ECO:0007669"/>
    <property type="project" value="UniProtKB-UniRule"/>
</dbReference>
<dbReference type="SUPFAM" id="SSF50447">
    <property type="entry name" value="Translation proteins"/>
    <property type="match status" value="1"/>
</dbReference>
<dbReference type="FunFam" id="3.30.980.10:FF:000004">
    <property type="entry name" value="Alanine--tRNA ligase, cytoplasmic"/>
    <property type="match status" value="1"/>
</dbReference>
<dbReference type="EC" id="6.1.1.7" evidence="13"/>
<dbReference type="GO" id="GO:0004813">
    <property type="term" value="F:alanine-tRNA ligase activity"/>
    <property type="evidence" value="ECO:0007669"/>
    <property type="project" value="UniProtKB-UniRule"/>
</dbReference>
<comment type="similarity">
    <text evidence="1 13">Belongs to the class-II aminoacyl-tRNA synthetase family.</text>
</comment>
<organism evidence="16 17">
    <name type="scientific">Herbiconiux flava</name>
    <dbReference type="NCBI Taxonomy" id="881268"/>
    <lineage>
        <taxon>Bacteria</taxon>
        <taxon>Bacillati</taxon>
        <taxon>Actinomycetota</taxon>
        <taxon>Actinomycetes</taxon>
        <taxon>Micrococcales</taxon>
        <taxon>Microbacteriaceae</taxon>
        <taxon>Herbiconiux</taxon>
    </lineage>
</organism>
<dbReference type="NCBIfam" id="TIGR00344">
    <property type="entry name" value="alaS"/>
    <property type="match status" value="1"/>
</dbReference>
<evidence type="ECO:0000256" key="13">
    <source>
        <dbReference type="HAMAP-Rule" id="MF_00036"/>
    </source>
</evidence>
<dbReference type="Gene3D" id="3.10.310.40">
    <property type="match status" value="1"/>
</dbReference>
<dbReference type="Gene3D" id="3.30.54.20">
    <property type="match status" value="1"/>
</dbReference>
<dbReference type="InterPro" id="IPR023033">
    <property type="entry name" value="Ala_tRNA_ligase_euk/bac"/>
</dbReference>
<feature type="binding site" evidence="13">
    <location>
        <position position="680"/>
    </location>
    <ligand>
        <name>Zn(2+)</name>
        <dbReference type="ChEBI" id="CHEBI:29105"/>
    </ligand>
</feature>
<dbReference type="PRINTS" id="PR00980">
    <property type="entry name" value="TRNASYNTHALA"/>
</dbReference>
<comment type="domain">
    <text evidence="13">Consists of three domains; the N-terminal catalytic domain, the editing domain and the C-terminal C-Ala domain. The editing domain removes incorrectly charged amino acids, while the C-Ala domain, along with tRNA(Ala), serves as a bridge to cooperatively bring together the editing and aminoacylation centers thus stimulating deacylation of misacylated tRNAs.</text>
</comment>
<dbReference type="InterPro" id="IPR018165">
    <property type="entry name" value="Ala-tRNA-synth_IIc_core"/>
</dbReference>
<dbReference type="Proteomes" id="UP000549913">
    <property type="component" value="Unassembled WGS sequence"/>
</dbReference>
<keyword evidence="8 13" id="KW-0694">RNA-binding</keyword>
<dbReference type="SMART" id="SM00863">
    <property type="entry name" value="tRNA_SAD"/>
    <property type="match status" value="1"/>
</dbReference>
<dbReference type="InterPro" id="IPR003156">
    <property type="entry name" value="DHHA1_dom"/>
</dbReference>
<keyword evidence="10 13" id="KW-0030">Aminoacyl-tRNA synthetase</keyword>
<keyword evidence="4 13" id="KW-0479">Metal-binding</keyword>
<dbReference type="SUPFAM" id="SSF55186">
    <property type="entry name" value="ThrRS/AlaRS common domain"/>
    <property type="match status" value="1"/>
</dbReference>
<dbReference type="InterPro" id="IPR002318">
    <property type="entry name" value="Ala-tRNA-lgiase_IIc"/>
</dbReference>
<dbReference type="CDD" id="cd00673">
    <property type="entry name" value="AlaRS_core"/>
    <property type="match status" value="1"/>
</dbReference>
<comment type="subcellular location">
    <subcellularLocation>
        <location evidence="13">Cytoplasm</location>
    </subcellularLocation>
</comment>
<keyword evidence="13" id="KW-0963">Cytoplasm</keyword>
<dbReference type="InterPro" id="IPR009000">
    <property type="entry name" value="Transl_B-barrel_sf"/>
</dbReference>
<keyword evidence="14" id="KW-0175">Coiled coil</keyword>
<dbReference type="GO" id="GO:0005829">
    <property type="term" value="C:cytosol"/>
    <property type="evidence" value="ECO:0007669"/>
    <property type="project" value="TreeGrafter"/>
</dbReference>
<evidence type="ECO:0000313" key="17">
    <source>
        <dbReference type="Proteomes" id="UP000549913"/>
    </source>
</evidence>
<feature type="binding site" evidence="13">
    <location>
        <position position="577"/>
    </location>
    <ligand>
        <name>Zn(2+)</name>
        <dbReference type="ChEBI" id="CHEBI:29105"/>
    </ligand>
</feature>
<dbReference type="GO" id="GO:0002161">
    <property type="term" value="F:aminoacyl-tRNA deacylase activity"/>
    <property type="evidence" value="ECO:0007669"/>
    <property type="project" value="TreeGrafter"/>
</dbReference>
<evidence type="ECO:0000256" key="5">
    <source>
        <dbReference type="ARBA" id="ARBA00022741"/>
    </source>
</evidence>
<dbReference type="EMBL" id="JACCBM010000001">
    <property type="protein sequence ID" value="NYD71485.1"/>
    <property type="molecule type" value="Genomic_DNA"/>
</dbReference>
<evidence type="ECO:0000256" key="7">
    <source>
        <dbReference type="ARBA" id="ARBA00022840"/>
    </source>
</evidence>